<keyword evidence="14" id="KW-1185">Reference proteome</keyword>
<dbReference type="PANTHER" id="PTHR43065">
    <property type="entry name" value="SENSOR HISTIDINE KINASE"/>
    <property type="match status" value="1"/>
</dbReference>
<gene>
    <name evidence="13" type="ORF">D4L85_26245</name>
</gene>
<keyword evidence="11" id="KW-0812">Transmembrane</keyword>
<dbReference type="Pfam" id="PF02518">
    <property type="entry name" value="HATPase_c"/>
    <property type="match status" value="1"/>
</dbReference>
<evidence type="ECO:0000256" key="4">
    <source>
        <dbReference type="ARBA" id="ARBA00022679"/>
    </source>
</evidence>
<dbReference type="EC" id="2.7.13.3" evidence="2"/>
<keyword evidence="7" id="KW-0067">ATP-binding</keyword>
<keyword evidence="9" id="KW-0802">TPR repeat</keyword>
<dbReference type="PROSITE" id="PS50005">
    <property type="entry name" value="TPR"/>
    <property type="match status" value="1"/>
</dbReference>
<dbReference type="SMART" id="SM00387">
    <property type="entry name" value="HATPase_c"/>
    <property type="match status" value="1"/>
</dbReference>
<evidence type="ECO:0000259" key="12">
    <source>
        <dbReference type="PROSITE" id="PS50109"/>
    </source>
</evidence>
<keyword evidence="5" id="KW-0547">Nucleotide-binding</keyword>
<feature type="repeat" description="TPR" evidence="9">
    <location>
        <begin position="344"/>
        <end position="377"/>
    </location>
</feature>
<evidence type="ECO:0000256" key="10">
    <source>
        <dbReference type="SAM" id="Coils"/>
    </source>
</evidence>
<keyword evidence="3" id="KW-0597">Phosphoprotein</keyword>
<evidence type="ECO:0000256" key="9">
    <source>
        <dbReference type="PROSITE-ProRule" id="PRU00339"/>
    </source>
</evidence>
<evidence type="ECO:0000256" key="7">
    <source>
        <dbReference type="ARBA" id="ARBA00022840"/>
    </source>
</evidence>
<dbReference type="Pfam" id="PF13424">
    <property type="entry name" value="TPR_12"/>
    <property type="match status" value="1"/>
</dbReference>
<keyword evidence="10" id="KW-0175">Coiled coil</keyword>
<evidence type="ECO:0000313" key="13">
    <source>
        <dbReference type="EMBL" id="AYB33864.1"/>
    </source>
</evidence>
<dbReference type="InterPro" id="IPR036097">
    <property type="entry name" value="HisK_dim/P_sf"/>
</dbReference>
<keyword evidence="6" id="KW-0418">Kinase</keyword>
<evidence type="ECO:0000256" key="2">
    <source>
        <dbReference type="ARBA" id="ARBA00012438"/>
    </source>
</evidence>
<keyword evidence="4" id="KW-0808">Transferase</keyword>
<dbReference type="PROSITE" id="PS50109">
    <property type="entry name" value="HIS_KIN"/>
    <property type="match status" value="1"/>
</dbReference>
<dbReference type="InterPro" id="IPR005467">
    <property type="entry name" value="His_kinase_dom"/>
</dbReference>
<evidence type="ECO:0000256" key="5">
    <source>
        <dbReference type="ARBA" id="ARBA00022741"/>
    </source>
</evidence>
<feature type="coiled-coil region" evidence="10">
    <location>
        <begin position="622"/>
        <end position="653"/>
    </location>
</feature>
<evidence type="ECO:0000256" key="6">
    <source>
        <dbReference type="ARBA" id="ARBA00022777"/>
    </source>
</evidence>
<evidence type="ECO:0000256" key="11">
    <source>
        <dbReference type="SAM" id="Phobius"/>
    </source>
</evidence>
<protein>
    <recommendedName>
        <fullName evidence="2">histidine kinase</fullName>
        <ecNumber evidence="2">2.7.13.3</ecNumber>
    </recommendedName>
</protein>
<sequence length="932" mass="104874">MKRANPYKVTARAPSHHRPIQRCVYLILLLMLSAPSYAQFVSVEDSLEARLPNLHGKALADAYNIIAKENVYSDLDKLDRYANKADSLSQRLGYAEGRLYSRIYKSHAVYWRGHLPEAQEQYEREYSEALVLHLSEAVYQSLGGFFIASLRQNQISKAYAAQQAGYRFARQLTDERERDHYIIEWNILSYNYDIHINAFAKARKNLEENLAYAEQHRAGHRALGLSLKTLGDCESSVNHYRSAIDYLGRALEHLRIARERHHYLATLYVLAEIYGISGEPEKAIKLYKDLAAQAERRGYKMGVAEATGSLADLYFRQGKFAQSLGLQLKAIEIYEGIQRHLKLLYARKDLGRTYMKLGDFQKAISNFKQALTHVHDPIAGETFDAVTSTYILLSQSSFLLNNRPEAFQYVRKALNVEKVGLEFPVRSLNHMANLYLQCQMPDSASLPLATLTENLARIESSEDQANYFNTLGEWRLQRIDYGPAHQAFSNALTVAGDSHYADAQLAALDGLRQVEEGRHRSEAALAYLETYSTLKDSIYSMATSNEITDIIIQYQAAEKDRKIALLKDRERLQAAELRTRGITLWLVSAVLVVAFALAVVLVRVNRINRRNSRILLDKNLEIAAQNEEIRSQTQQIELQRDRLQESVHELQHTQAMLIHAEKMASLGQLTAGVAHEINNPVNFISNGVEGLTQQIEILVAVLKGYETVITPLPSEKYAVLKGIHDERQLAETLADCEALTKSIKTGVARTTEIIKSLRTFSHEGQKGFSHVNLNEQLDATLLMTQGEMKDRFVVVKDYDPELPKVTCNIGEINQVFMNIILNAIQAMHGKGTLTVITRTQRAAGRQKIFVEIADTGPGIPRELRHKIFDPFFTTKEAGKGTGLGLAISATIIAKHHGEIRIDSNESLGTRFTIVLPATQPLATAQALQDLDG</sequence>
<proteinExistence type="predicted"/>
<comment type="catalytic activity">
    <reaction evidence="1">
        <text>ATP + protein L-histidine = ADP + protein N-phospho-L-histidine.</text>
        <dbReference type="EC" id="2.7.13.3"/>
    </reaction>
</comment>
<dbReference type="PRINTS" id="PR00344">
    <property type="entry name" value="BCTRLSENSOR"/>
</dbReference>
<dbReference type="CDD" id="cd00082">
    <property type="entry name" value="HisKA"/>
    <property type="match status" value="1"/>
</dbReference>
<dbReference type="SUPFAM" id="SSF47384">
    <property type="entry name" value="Homodimeric domain of signal transducing histidine kinase"/>
    <property type="match status" value="1"/>
</dbReference>
<dbReference type="Proteomes" id="UP000266183">
    <property type="component" value="Chromosome"/>
</dbReference>
<dbReference type="EMBL" id="CP032382">
    <property type="protein sequence ID" value="AYB33864.1"/>
    <property type="molecule type" value="Genomic_DNA"/>
</dbReference>
<evidence type="ECO:0000313" key="14">
    <source>
        <dbReference type="Proteomes" id="UP000266183"/>
    </source>
</evidence>
<dbReference type="SMART" id="SM00028">
    <property type="entry name" value="TPR"/>
    <property type="match status" value="5"/>
</dbReference>
<dbReference type="InterPro" id="IPR003594">
    <property type="entry name" value="HATPase_dom"/>
</dbReference>
<dbReference type="InterPro" id="IPR011990">
    <property type="entry name" value="TPR-like_helical_dom_sf"/>
</dbReference>
<dbReference type="GO" id="GO:0000155">
    <property type="term" value="F:phosphorelay sensor kinase activity"/>
    <property type="evidence" value="ECO:0007669"/>
    <property type="project" value="InterPro"/>
</dbReference>
<dbReference type="InterPro" id="IPR004358">
    <property type="entry name" value="Sig_transdc_His_kin-like_C"/>
</dbReference>
<reference evidence="14" key="1">
    <citation type="submission" date="2018-09" db="EMBL/GenBank/DDBJ databases">
        <title>Chryseolinea sp. KIS68-18 isolated from soil.</title>
        <authorList>
            <person name="Weon H.-Y."/>
            <person name="Kwon S.-W."/>
            <person name="Lee S.A."/>
        </authorList>
    </citation>
    <scope>NUCLEOTIDE SEQUENCE [LARGE SCALE GENOMIC DNA]</scope>
    <source>
        <strain evidence="14">KIS68-18</strain>
    </source>
</reference>
<dbReference type="PANTHER" id="PTHR43065:SF10">
    <property type="entry name" value="PEROXIDE STRESS-ACTIVATED HISTIDINE KINASE MAK3"/>
    <property type="match status" value="1"/>
</dbReference>
<dbReference type="InterPro" id="IPR036890">
    <property type="entry name" value="HATPase_C_sf"/>
</dbReference>
<evidence type="ECO:0000256" key="1">
    <source>
        <dbReference type="ARBA" id="ARBA00000085"/>
    </source>
</evidence>
<dbReference type="SUPFAM" id="SSF48452">
    <property type="entry name" value="TPR-like"/>
    <property type="match status" value="2"/>
</dbReference>
<dbReference type="GO" id="GO:0005524">
    <property type="term" value="F:ATP binding"/>
    <property type="evidence" value="ECO:0007669"/>
    <property type="project" value="UniProtKB-KW"/>
</dbReference>
<keyword evidence="11" id="KW-1133">Transmembrane helix</keyword>
<evidence type="ECO:0000256" key="3">
    <source>
        <dbReference type="ARBA" id="ARBA00022553"/>
    </source>
</evidence>
<dbReference type="AlphaFoldDB" id="A0A385SSL6"/>
<dbReference type="Gene3D" id="3.30.565.10">
    <property type="entry name" value="Histidine kinase-like ATPase, C-terminal domain"/>
    <property type="match status" value="1"/>
</dbReference>
<dbReference type="SUPFAM" id="SSF55874">
    <property type="entry name" value="ATPase domain of HSP90 chaperone/DNA topoisomerase II/histidine kinase"/>
    <property type="match status" value="1"/>
</dbReference>
<dbReference type="InterPro" id="IPR003661">
    <property type="entry name" value="HisK_dim/P_dom"/>
</dbReference>
<name>A0A385SSL6_9BACT</name>
<feature type="transmembrane region" description="Helical" evidence="11">
    <location>
        <begin position="582"/>
        <end position="604"/>
    </location>
</feature>
<keyword evidence="8" id="KW-0902">Two-component regulatory system</keyword>
<feature type="domain" description="Histidine kinase" evidence="12">
    <location>
        <begin position="672"/>
        <end position="919"/>
    </location>
</feature>
<dbReference type="Gene3D" id="1.25.40.10">
    <property type="entry name" value="Tetratricopeptide repeat domain"/>
    <property type="match status" value="2"/>
</dbReference>
<accession>A0A385SSL6</accession>
<dbReference type="KEGG" id="chk:D4L85_26245"/>
<evidence type="ECO:0000256" key="8">
    <source>
        <dbReference type="ARBA" id="ARBA00023012"/>
    </source>
</evidence>
<keyword evidence="11" id="KW-0472">Membrane</keyword>
<organism evidence="13 14">
    <name type="scientific">Chryseolinea soli</name>
    <dbReference type="NCBI Taxonomy" id="2321403"/>
    <lineage>
        <taxon>Bacteria</taxon>
        <taxon>Pseudomonadati</taxon>
        <taxon>Bacteroidota</taxon>
        <taxon>Cytophagia</taxon>
        <taxon>Cytophagales</taxon>
        <taxon>Fulvivirgaceae</taxon>
        <taxon>Chryseolinea</taxon>
    </lineage>
</organism>
<dbReference type="InterPro" id="IPR019734">
    <property type="entry name" value="TPR_rpt"/>
</dbReference>
<dbReference type="Gene3D" id="1.10.287.130">
    <property type="match status" value="1"/>
</dbReference>